<name>A0A5N8WIX1_9ACTN</name>
<evidence type="ECO:0000259" key="11">
    <source>
        <dbReference type="Pfam" id="PF02518"/>
    </source>
</evidence>
<dbReference type="InterPro" id="IPR003594">
    <property type="entry name" value="HATPase_dom"/>
</dbReference>
<evidence type="ECO:0000313" key="13">
    <source>
        <dbReference type="EMBL" id="MPY47413.1"/>
    </source>
</evidence>
<dbReference type="EC" id="2.7.13.3" evidence="2"/>
<dbReference type="GO" id="GO:0005524">
    <property type="term" value="F:ATP binding"/>
    <property type="evidence" value="ECO:0007669"/>
    <property type="project" value="UniProtKB-KW"/>
</dbReference>
<dbReference type="EMBL" id="VMNX01000002">
    <property type="protein sequence ID" value="MPY47413.1"/>
    <property type="molecule type" value="Genomic_DNA"/>
</dbReference>
<dbReference type="PANTHER" id="PTHR24421">
    <property type="entry name" value="NITRATE/NITRITE SENSOR PROTEIN NARX-RELATED"/>
    <property type="match status" value="1"/>
</dbReference>
<evidence type="ECO:0000256" key="4">
    <source>
        <dbReference type="ARBA" id="ARBA00022679"/>
    </source>
</evidence>
<gene>
    <name evidence="13" type="ORF">FPZ41_01920</name>
</gene>
<feature type="region of interest" description="Disordered" evidence="9">
    <location>
        <begin position="382"/>
        <end position="403"/>
    </location>
</feature>
<dbReference type="InterPro" id="IPR011712">
    <property type="entry name" value="Sig_transdc_His_kin_sub3_dim/P"/>
</dbReference>
<evidence type="ECO:0000256" key="5">
    <source>
        <dbReference type="ARBA" id="ARBA00022741"/>
    </source>
</evidence>
<keyword evidence="5" id="KW-0547">Nucleotide-binding</keyword>
<organism evidence="13 14">
    <name type="scientific">Streptomyces acidicola</name>
    <dbReference type="NCBI Taxonomy" id="2596892"/>
    <lineage>
        <taxon>Bacteria</taxon>
        <taxon>Bacillati</taxon>
        <taxon>Actinomycetota</taxon>
        <taxon>Actinomycetes</taxon>
        <taxon>Kitasatosporales</taxon>
        <taxon>Streptomycetaceae</taxon>
        <taxon>Streptomyces</taxon>
    </lineage>
</organism>
<dbReference type="InterPro" id="IPR050482">
    <property type="entry name" value="Sensor_HK_TwoCompSys"/>
</dbReference>
<evidence type="ECO:0000256" key="10">
    <source>
        <dbReference type="SAM" id="Phobius"/>
    </source>
</evidence>
<dbReference type="Gene3D" id="1.20.5.1930">
    <property type="match status" value="1"/>
</dbReference>
<dbReference type="CDD" id="cd16917">
    <property type="entry name" value="HATPase_UhpB-NarQ-NarX-like"/>
    <property type="match status" value="1"/>
</dbReference>
<feature type="transmembrane region" description="Helical" evidence="10">
    <location>
        <begin position="49"/>
        <end position="66"/>
    </location>
</feature>
<dbReference type="Gene3D" id="3.30.565.10">
    <property type="entry name" value="Histidine kinase-like ATPase, C-terminal domain"/>
    <property type="match status" value="1"/>
</dbReference>
<accession>A0A5N8WIX1</accession>
<feature type="transmembrane region" description="Helical" evidence="10">
    <location>
        <begin position="131"/>
        <end position="151"/>
    </location>
</feature>
<evidence type="ECO:0000313" key="14">
    <source>
        <dbReference type="Proteomes" id="UP000373149"/>
    </source>
</evidence>
<evidence type="ECO:0000256" key="9">
    <source>
        <dbReference type="SAM" id="MobiDB-lite"/>
    </source>
</evidence>
<keyword evidence="7" id="KW-0067">ATP-binding</keyword>
<keyword evidence="14" id="KW-1185">Reference proteome</keyword>
<dbReference type="SUPFAM" id="SSF55874">
    <property type="entry name" value="ATPase domain of HSP90 chaperone/DNA topoisomerase II/histidine kinase"/>
    <property type="match status" value="1"/>
</dbReference>
<evidence type="ECO:0000256" key="1">
    <source>
        <dbReference type="ARBA" id="ARBA00000085"/>
    </source>
</evidence>
<keyword evidence="10" id="KW-0472">Membrane</keyword>
<reference evidence="13 14" key="1">
    <citation type="submission" date="2019-09" db="EMBL/GenBank/DDBJ databases">
        <authorList>
            <person name="Duangmal K."/>
            <person name="Teo W.F.A."/>
            <person name="Lipun K."/>
        </authorList>
    </citation>
    <scope>NUCLEOTIDE SEQUENCE [LARGE SCALE GENOMIC DNA]</scope>
    <source>
        <strain evidence="13 14">K1PN6</strain>
    </source>
</reference>
<dbReference type="Proteomes" id="UP000373149">
    <property type="component" value="Unassembled WGS sequence"/>
</dbReference>
<keyword evidence="10" id="KW-1133">Transmembrane helix</keyword>
<evidence type="ECO:0000256" key="2">
    <source>
        <dbReference type="ARBA" id="ARBA00012438"/>
    </source>
</evidence>
<comment type="catalytic activity">
    <reaction evidence="1">
        <text>ATP + protein L-histidine = ADP + protein N-phospho-L-histidine.</text>
        <dbReference type="EC" id="2.7.13.3"/>
    </reaction>
</comment>
<keyword evidence="8" id="KW-0902">Two-component regulatory system</keyword>
<feature type="domain" description="Histidine kinase/HSP90-like ATPase" evidence="11">
    <location>
        <begin position="290"/>
        <end position="380"/>
    </location>
</feature>
<proteinExistence type="predicted"/>
<dbReference type="Pfam" id="PF02518">
    <property type="entry name" value="HATPase_c"/>
    <property type="match status" value="1"/>
</dbReference>
<keyword evidence="4" id="KW-0808">Transferase</keyword>
<feature type="transmembrane region" description="Helical" evidence="10">
    <location>
        <begin position="72"/>
        <end position="93"/>
    </location>
</feature>
<comment type="caution">
    <text evidence="13">The sequence shown here is derived from an EMBL/GenBank/DDBJ whole genome shotgun (WGS) entry which is preliminary data.</text>
</comment>
<feature type="domain" description="Signal transduction histidine kinase subgroup 3 dimerisation and phosphoacceptor" evidence="12">
    <location>
        <begin position="182"/>
        <end position="244"/>
    </location>
</feature>
<dbReference type="RefSeq" id="WP_152858234.1">
    <property type="nucleotide sequence ID" value="NZ_VMNX01000002.1"/>
</dbReference>
<evidence type="ECO:0000256" key="8">
    <source>
        <dbReference type="ARBA" id="ARBA00023012"/>
    </source>
</evidence>
<dbReference type="GO" id="GO:0000155">
    <property type="term" value="F:phosphorelay sensor kinase activity"/>
    <property type="evidence" value="ECO:0007669"/>
    <property type="project" value="InterPro"/>
</dbReference>
<sequence length="403" mass="43529">MSLFGRYVPAFAAHRARIADAVLAAGCAAATVTPATQSPVFHYVDWRPPLWFSVALALLVCASLWRRRRRPAQAVLVALAGWVAVAGIAAVVLAQYTLAERSRSWRVTAAATLPTVVVVGIPFWRVGGADAATPLSAAICVAPALLGLYVGTRRELVGRMRERVERAERERDLRVMQARSEERTQIARDMHDVVTHRVSLMVLHATALEAAEGRDATTFARQIGAIGREALDELRSLVGLLRNDGDVPLAPQPGLGDIDDLVTRFRGLGLPVTLDMTNDTGERPPLLAEHAMYRVAAEALTNVRKHAGDAATHVEVRQEPDRLRLSVVNHPGRNPGGPQLPSGGHGLLGIAERVRLVGGELTARPTVGGGFDVTAVVPLAVEHDEQRAPSEPLEQREHREDGR</sequence>
<evidence type="ECO:0000256" key="6">
    <source>
        <dbReference type="ARBA" id="ARBA00022777"/>
    </source>
</evidence>
<protein>
    <recommendedName>
        <fullName evidence="2">histidine kinase</fullName>
        <ecNumber evidence="2">2.7.13.3</ecNumber>
    </recommendedName>
</protein>
<keyword evidence="6 13" id="KW-0418">Kinase</keyword>
<feature type="transmembrane region" description="Helical" evidence="10">
    <location>
        <begin position="105"/>
        <end position="125"/>
    </location>
</feature>
<dbReference type="Pfam" id="PF07730">
    <property type="entry name" value="HisKA_3"/>
    <property type="match status" value="1"/>
</dbReference>
<evidence type="ECO:0000256" key="3">
    <source>
        <dbReference type="ARBA" id="ARBA00022553"/>
    </source>
</evidence>
<dbReference type="PANTHER" id="PTHR24421:SF10">
    <property type="entry name" value="NITRATE_NITRITE SENSOR PROTEIN NARQ"/>
    <property type="match status" value="1"/>
</dbReference>
<keyword evidence="3" id="KW-0597">Phosphoprotein</keyword>
<evidence type="ECO:0000256" key="7">
    <source>
        <dbReference type="ARBA" id="ARBA00022840"/>
    </source>
</evidence>
<evidence type="ECO:0000259" key="12">
    <source>
        <dbReference type="Pfam" id="PF07730"/>
    </source>
</evidence>
<dbReference type="GO" id="GO:0016020">
    <property type="term" value="C:membrane"/>
    <property type="evidence" value="ECO:0007669"/>
    <property type="project" value="InterPro"/>
</dbReference>
<dbReference type="AlphaFoldDB" id="A0A5N8WIX1"/>
<dbReference type="GO" id="GO:0046983">
    <property type="term" value="F:protein dimerization activity"/>
    <property type="evidence" value="ECO:0007669"/>
    <property type="project" value="InterPro"/>
</dbReference>
<keyword evidence="10" id="KW-0812">Transmembrane</keyword>
<dbReference type="InterPro" id="IPR036890">
    <property type="entry name" value="HATPase_C_sf"/>
</dbReference>